<reference evidence="3" key="1">
    <citation type="submission" date="2023-06" db="EMBL/GenBank/DDBJ databases">
        <title>A Treasure from Seagulls: Isolation and Description of Aciduricobacillus qingdaonensis gen. nov., sp. nov., a Rare Obligately Uric Acid-utilizing Member in the Family Bacillaceae.</title>
        <authorList>
            <person name="Liu W."/>
            <person name="Wang B."/>
        </authorList>
    </citation>
    <scope>NUCLEOTIDE SEQUENCE</scope>
    <source>
        <strain evidence="3">44XB</strain>
    </source>
</reference>
<accession>A0ABY9KU41</accession>
<dbReference type="Pfam" id="PF02368">
    <property type="entry name" value="Big_2"/>
    <property type="match status" value="2"/>
</dbReference>
<dbReference type="InterPro" id="IPR008964">
    <property type="entry name" value="Invasin/intimin_cell_adhesion"/>
</dbReference>
<dbReference type="SUPFAM" id="SSF82171">
    <property type="entry name" value="DPP6 N-terminal domain-like"/>
    <property type="match status" value="1"/>
</dbReference>
<dbReference type="SMART" id="SM00635">
    <property type="entry name" value="BID_2"/>
    <property type="match status" value="2"/>
</dbReference>
<organism evidence="3 4">
    <name type="scientific">Aciduricibacillus chroicocephali</name>
    <dbReference type="NCBI Taxonomy" id="3054939"/>
    <lineage>
        <taxon>Bacteria</taxon>
        <taxon>Bacillati</taxon>
        <taxon>Bacillota</taxon>
        <taxon>Bacilli</taxon>
        <taxon>Bacillales</taxon>
        <taxon>Bacillaceae</taxon>
        <taxon>Aciduricibacillus</taxon>
    </lineage>
</organism>
<sequence length="500" mass="55964">MKKKLLLVSLITFLFIFIQPVSSFAAGAFKISVSKSTMEYGTTQKVKVANAGKNKVTYKSSNTKVATVDKKGTIKAQYPGTAKITATAGKSRSTVSVKVIQKVTDLKIALKGNIAYINYSNPTNAVVQYEPIRAAKPVISYSIADTSIAKVDQNGKITALKEGKTTLTLKAGLKKKNFPITVKYGEIFWTKSIGMPYSYVPDASWSSNDKMLSVDNEVWDARNGKLIKIYDDRFIRFYTDGLGAIGNNGKLELYDNRLQQEKYFTYNPDSYASLEGKGKTIYTSDGRVIFFDDRQGLIMVNLASEAIENHYDYDKAYYYSTKDKIELSPDEQTLMVSYEKNLFFFDVNTGKLKEKLTFDGEVSRFAMSHDGSQLTVLYGNYGSAPTMDVIDFNKMLVDYSLDLESSDRKPVDLVYSPNGKYLATSGKDGVINIYRTSDYAHYKTLITPYNKRMIQQNAGNAIDVSNLAFSHDGGKLLAFYDSGSWYREPNVVLWNIGDLK</sequence>
<dbReference type="InterPro" id="IPR003343">
    <property type="entry name" value="Big_2"/>
</dbReference>
<protein>
    <submittedName>
        <fullName evidence="3">Ig-like domain-containing protein</fullName>
    </submittedName>
</protein>
<feature type="chain" id="PRO_5045308362" evidence="1">
    <location>
        <begin position="26"/>
        <end position="500"/>
    </location>
</feature>
<evidence type="ECO:0000313" key="4">
    <source>
        <dbReference type="Proteomes" id="UP001180087"/>
    </source>
</evidence>
<name>A0ABY9KU41_9BACI</name>
<evidence type="ECO:0000259" key="2">
    <source>
        <dbReference type="SMART" id="SM00635"/>
    </source>
</evidence>
<dbReference type="InterPro" id="IPR015943">
    <property type="entry name" value="WD40/YVTN_repeat-like_dom_sf"/>
</dbReference>
<keyword evidence="4" id="KW-1185">Reference proteome</keyword>
<dbReference type="Gene3D" id="2.130.10.10">
    <property type="entry name" value="YVTN repeat-like/Quinoprotein amine dehydrogenase"/>
    <property type="match status" value="2"/>
</dbReference>
<dbReference type="SUPFAM" id="SSF49373">
    <property type="entry name" value="Invasin/intimin cell-adhesion fragments"/>
    <property type="match status" value="2"/>
</dbReference>
<dbReference type="RefSeq" id="WP_348027424.1">
    <property type="nucleotide sequence ID" value="NZ_CP129113.1"/>
</dbReference>
<feature type="domain" description="BIG2" evidence="2">
    <location>
        <begin position="102"/>
        <end position="181"/>
    </location>
</feature>
<proteinExistence type="predicted"/>
<feature type="signal peptide" evidence="1">
    <location>
        <begin position="1"/>
        <end position="25"/>
    </location>
</feature>
<dbReference type="Proteomes" id="UP001180087">
    <property type="component" value="Chromosome"/>
</dbReference>
<evidence type="ECO:0000256" key="1">
    <source>
        <dbReference type="SAM" id="SignalP"/>
    </source>
</evidence>
<gene>
    <name evidence="3" type="ORF">QR721_12365</name>
</gene>
<keyword evidence="1" id="KW-0732">Signal</keyword>
<evidence type="ECO:0000313" key="3">
    <source>
        <dbReference type="EMBL" id="WLV24419.1"/>
    </source>
</evidence>
<dbReference type="Gene3D" id="2.60.40.1080">
    <property type="match status" value="2"/>
</dbReference>
<dbReference type="EMBL" id="CP129113">
    <property type="protein sequence ID" value="WLV24419.1"/>
    <property type="molecule type" value="Genomic_DNA"/>
</dbReference>
<feature type="domain" description="BIG2" evidence="2">
    <location>
        <begin position="25"/>
        <end position="98"/>
    </location>
</feature>